<gene>
    <name evidence="9" type="primary">ftsY</name>
    <name evidence="11" type="ORF">HEPPS_02240</name>
</gene>
<evidence type="ECO:0000256" key="8">
    <source>
        <dbReference type="ARBA" id="ARBA00048027"/>
    </source>
</evidence>
<feature type="binding site" evidence="9">
    <location>
        <begin position="285"/>
        <end position="288"/>
    </location>
    <ligand>
        <name>GTP</name>
        <dbReference type="ChEBI" id="CHEBI:37565"/>
    </ligand>
</feature>
<dbReference type="PANTHER" id="PTHR43134">
    <property type="entry name" value="SIGNAL RECOGNITION PARTICLE RECEPTOR SUBUNIT ALPHA"/>
    <property type="match status" value="1"/>
</dbReference>
<dbReference type="PANTHER" id="PTHR43134:SF1">
    <property type="entry name" value="SIGNAL RECOGNITION PARTICLE RECEPTOR SUBUNIT ALPHA"/>
    <property type="match status" value="1"/>
</dbReference>
<comment type="catalytic activity">
    <reaction evidence="8 9">
        <text>GTP + H2O = GDP + phosphate + H(+)</text>
        <dbReference type="Rhea" id="RHEA:19669"/>
        <dbReference type="ChEBI" id="CHEBI:15377"/>
        <dbReference type="ChEBI" id="CHEBI:15378"/>
        <dbReference type="ChEBI" id="CHEBI:37565"/>
        <dbReference type="ChEBI" id="CHEBI:43474"/>
        <dbReference type="ChEBI" id="CHEBI:58189"/>
        <dbReference type="EC" id="3.6.5.4"/>
    </reaction>
</comment>
<dbReference type="PROSITE" id="PS00300">
    <property type="entry name" value="SRP54"/>
    <property type="match status" value="1"/>
</dbReference>
<feature type="binding site" evidence="9">
    <location>
        <begin position="137"/>
        <end position="144"/>
    </location>
    <ligand>
        <name>GTP</name>
        <dbReference type="ChEBI" id="CHEBI:37565"/>
    </ligand>
</feature>
<dbReference type="SUPFAM" id="SSF52540">
    <property type="entry name" value="P-loop containing nucleoside triphosphate hydrolases"/>
    <property type="match status" value="1"/>
</dbReference>
<evidence type="ECO:0000259" key="10">
    <source>
        <dbReference type="PROSITE" id="PS00300"/>
    </source>
</evidence>
<comment type="similarity">
    <text evidence="9">Belongs to the GTP-binding SRP family. FtsY subfamily.</text>
</comment>
<keyword evidence="1 9" id="KW-1003">Cell membrane</keyword>
<dbReference type="GO" id="GO:0005737">
    <property type="term" value="C:cytoplasm"/>
    <property type="evidence" value="ECO:0007669"/>
    <property type="project" value="UniProtKB-SubCell"/>
</dbReference>
<evidence type="ECO:0000256" key="4">
    <source>
        <dbReference type="ARBA" id="ARBA00022801"/>
    </source>
</evidence>
<dbReference type="InterPro" id="IPR003593">
    <property type="entry name" value="AAA+_ATPase"/>
</dbReference>
<dbReference type="InterPro" id="IPR042101">
    <property type="entry name" value="SRP54_N_sf"/>
</dbReference>
<keyword evidence="4 9" id="KW-0378">Hydrolase</keyword>
<dbReference type="InterPro" id="IPR027417">
    <property type="entry name" value="P-loop_NTPase"/>
</dbReference>
<dbReference type="InterPro" id="IPR036225">
    <property type="entry name" value="SRP/SRP_N"/>
</dbReference>
<dbReference type="GO" id="GO:0006614">
    <property type="term" value="P:SRP-dependent cotranslational protein targeting to membrane"/>
    <property type="evidence" value="ECO:0007669"/>
    <property type="project" value="InterPro"/>
</dbReference>
<dbReference type="NCBIfam" id="TIGR00064">
    <property type="entry name" value="ftsY"/>
    <property type="match status" value="1"/>
</dbReference>
<dbReference type="SMART" id="SM00382">
    <property type="entry name" value="AAA"/>
    <property type="match status" value="1"/>
</dbReference>
<dbReference type="GO" id="GO:0005886">
    <property type="term" value="C:plasma membrane"/>
    <property type="evidence" value="ECO:0007669"/>
    <property type="project" value="UniProtKB-SubCell"/>
</dbReference>
<keyword evidence="12" id="KW-1185">Reference proteome</keyword>
<accession>A0A0G7ZNB8</accession>
<keyword evidence="2 9" id="KW-0963">Cytoplasm</keyword>
<evidence type="ECO:0000313" key="11">
    <source>
        <dbReference type="EMBL" id="CRX37024.1"/>
    </source>
</evidence>
<keyword evidence="6 9" id="KW-0472">Membrane</keyword>
<dbReference type="SUPFAM" id="SSF47364">
    <property type="entry name" value="Domain of the SRP/SRP receptor G-proteins"/>
    <property type="match status" value="1"/>
</dbReference>
<comment type="subcellular location">
    <subcellularLocation>
        <location evidence="9">Cell membrane</location>
        <topology evidence="9">Peripheral membrane protein</topology>
        <orientation evidence="9">Cytoplasmic side</orientation>
    </subcellularLocation>
    <subcellularLocation>
        <location evidence="9">Cytoplasm</location>
    </subcellularLocation>
</comment>
<keyword evidence="5 9" id="KW-0342">GTP-binding</keyword>
<sequence length="345" mass="38986">MAIFKFLKKKKEDQVLLKIKEQKADQIQEKYQKALKKSNKLFAYRLKKLASRKFKIDQEYFDELLSILIEADIGAIYANTLIDKIKDNVKIKKINDPNKINQFIIDYLFDSYLEKDKNQAKLTLNLEDDLNIILIIGVNGTGKTTSIAKIANYLIKEENKKIVLAAADTFRAGAVEQLKIWGARINIDVVTPDKIGQDPASVVYKAILEAKKIKADVLIIDTAGRLQNKTNLMQELEKIDKVILKLCNKSAQEKLLVLDSTIGQNGINQAAEFDKLLKLTGIILTKTDSSAKGGIILAIKDVFDIPVKFIGMGEKITDFAKFDLNQYLLALLSDLLEDDEYQENK</sequence>
<dbReference type="Gene3D" id="3.40.50.300">
    <property type="entry name" value="P-loop containing nucleotide triphosphate hydrolases"/>
    <property type="match status" value="1"/>
</dbReference>
<evidence type="ECO:0000256" key="7">
    <source>
        <dbReference type="ARBA" id="ARBA00023170"/>
    </source>
</evidence>
<dbReference type="InterPro" id="IPR000897">
    <property type="entry name" value="SRP54_GTPase_dom"/>
</dbReference>
<dbReference type="FunFam" id="3.40.50.300:FF:000053">
    <property type="entry name" value="Signal recognition particle receptor FtsY"/>
    <property type="match status" value="1"/>
</dbReference>
<evidence type="ECO:0000313" key="12">
    <source>
        <dbReference type="Proteomes" id="UP000242141"/>
    </source>
</evidence>
<dbReference type="HAMAP" id="MF_00920">
    <property type="entry name" value="FtsY"/>
    <property type="match status" value="1"/>
</dbReference>
<evidence type="ECO:0000256" key="2">
    <source>
        <dbReference type="ARBA" id="ARBA00022490"/>
    </source>
</evidence>
<dbReference type="Proteomes" id="UP000242141">
    <property type="component" value="Unassembled WGS sequence"/>
</dbReference>
<evidence type="ECO:0000256" key="3">
    <source>
        <dbReference type="ARBA" id="ARBA00022741"/>
    </source>
</evidence>
<evidence type="ECO:0000256" key="1">
    <source>
        <dbReference type="ARBA" id="ARBA00022475"/>
    </source>
</evidence>
<name>A0A0G7ZNB8_9MOLU</name>
<evidence type="ECO:0000256" key="5">
    <source>
        <dbReference type="ARBA" id="ARBA00023134"/>
    </source>
</evidence>
<evidence type="ECO:0000256" key="9">
    <source>
        <dbReference type="HAMAP-Rule" id="MF_00920"/>
    </source>
</evidence>
<dbReference type="Pfam" id="PF02881">
    <property type="entry name" value="SRP54_N"/>
    <property type="match status" value="1"/>
</dbReference>
<organism evidence="11 12">
    <name type="scientific">Candidatus Hepatoplasma crinochetorum</name>
    <dbReference type="NCBI Taxonomy" id="295596"/>
    <lineage>
        <taxon>Bacteria</taxon>
        <taxon>Bacillati</taxon>
        <taxon>Mycoplasmatota</taxon>
        <taxon>Mollicutes</taxon>
        <taxon>Candidatus Hepatoplasmataceae</taxon>
        <taxon>Candidatus Hepatoplasma</taxon>
    </lineage>
</organism>
<comment type="subunit">
    <text evidence="9">Part of the signal recognition particle protein translocation system, which is composed of SRP and FtsY.</text>
</comment>
<dbReference type="GO" id="GO:0003924">
    <property type="term" value="F:GTPase activity"/>
    <property type="evidence" value="ECO:0007669"/>
    <property type="project" value="UniProtKB-UniRule"/>
</dbReference>
<dbReference type="Pfam" id="PF00448">
    <property type="entry name" value="SRP54"/>
    <property type="match status" value="1"/>
</dbReference>
<dbReference type="SMART" id="SM00962">
    <property type="entry name" value="SRP54"/>
    <property type="match status" value="1"/>
</dbReference>
<feature type="domain" description="SRP54-type proteins GTP-binding" evidence="10">
    <location>
        <begin position="306"/>
        <end position="319"/>
    </location>
</feature>
<reference evidence="12" key="1">
    <citation type="submission" date="2015-05" db="EMBL/GenBank/DDBJ databases">
        <authorList>
            <person name="Collingro A."/>
        </authorList>
    </citation>
    <scope>NUCLEOTIDE SEQUENCE [LARGE SCALE GENOMIC DNA]</scope>
    <source>
        <strain evidence="12">Ps</strain>
    </source>
</reference>
<keyword evidence="7 9" id="KW-0675">Receptor</keyword>
<dbReference type="Gene3D" id="1.20.120.140">
    <property type="entry name" value="Signal recognition particle SRP54, nucleotide-binding domain"/>
    <property type="match status" value="1"/>
</dbReference>
<comment type="function">
    <text evidence="9">Involved in targeting and insertion of nascent membrane proteins into the cytoplasmic membrane. Acts as a receptor for the complex formed by the signal recognition particle (SRP) and the ribosome-nascent chain (RNC).</text>
</comment>
<dbReference type="GO" id="GO:0005047">
    <property type="term" value="F:signal recognition particle binding"/>
    <property type="evidence" value="ECO:0007669"/>
    <property type="project" value="TreeGrafter"/>
</dbReference>
<proteinExistence type="inferred from homology"/>
<dbReference type="SMART" id="SM00963">
    <property type="entry name" value="SRP54_N"/>
    <property type="match status" value="1"/>
</dbReference>
<dbReference type="AlphaFoldDB" id="A0A0G7ZNB8"/>
<feature type="binding site" evidence="9">
    <location>
        <begin position="221"/>
        <end position="225"/>
    </location>
    <ligand>
        <name>GTP</name>
        <dbReference type="ChEBI" id="CHEBI:37565"/>
    </ligand>
</feature>
<dbReference type="EMBL" id="CWGI01000001">
    <property type="protein sequence ID" value="CRX37024.1"/>
    <property type="molecule type" value="Genomic_DNA"/>
</dbReference>
<dbReference type="GO" id="GO:0005525">
    <property type="term" value="F:GTP binding"/>
    <property type="evidence" value="ECO:0007669"/>
    <property type="project" value="UniProtKB-UniRule"/>
</dbReference>
<evidence type="ECO:0000256" key="6">
    <source>
        <dbReference type="ARBA" id="ARBA00023136"/>
    </source>
</evidence>
<dbReference type="EC" id="3.6.5.4" evidence="9"/>
<dbReference type="InterPro" id="IPR004390">
    <property type="entry name" value="SR_rcpt_FtsY"/>
</dbReference>
<dbReference type="InterPro" id="IPR013822">
    <property type="entry name" value="Signal_recog_particl_SRP54_hlx"/>
</dbReference>
<protein>
    <recommendedName>
        <fullName evidence="9">Signal recognition particle receptor FtsY</fullName>
        <shortName evidence="9">SRP receptor</shortName>
        <ecNumber evidence="9">3.6.5.4</ecNumber>
    </recommendedName>
</protein>
<keyword evidence="3 9" id="KW-0547">Nucleotide-binding</keyword>